<keyword evidence="5" id="KW-0969">Cilium</keyword>
<evidence type="ECO:0000256" key="3">
    <source>
        <dbReference type="SAM" id="Phobius"/>
    </source>
</evidence>
<evidence type="ECO:0000313" key="5">
    <source>
        <dbReference type="EMBL" id="OWK30715.1"/>
    </source>
</evidence>
<sequence length="173" mass="17678">MTGSSEFPDTPAGRPLWLVTLADLALLLVGFFVLMQANQSLDRTALADGIRAGFGAPAAVAASDPLPVASAGVFDFARGSAALPASAGSLRAWAREAVSDPRVSVRVTASVDGTAGDVDRDTGSAAVLAADRARAVAVALAPDVPGHRLLLETADRPSRRQVVVTTAFTGEKK</sequence>
<dbReference type="EMBL" id="NBBJ01000002">
    <property type="protein sequence ID" value="OWK30715.1"/>
    <property type="molecule type" value="Genomic_DNA"/>
</dbReference>
<gene>
    <name evidence="5" type="ORF">SPMU_17040</name>
</gene>
<evidence type="ECO:0000256" key="2">
    <source>
        <dbReference type="ARBA" id="ARBA00023136"/>
    </source>
</evidence>
<keyword evidence="5" id="KW-0966">Cell projection</keyword>
<reference evidence="5 6" key="1">
    <citation type="submission" date="2017-03" db="EMBL/GenBank/DDBJ databases">
        <title>Genome sequence of Sphingomonas mucosissima DSM 17494.</title>
        <authorList>
            <person name="Poehlein A."/>
            <person name="Wuebbeler J.H."/>
            <person name="Steinbuechel A."/>
            <person name="Daniel R."/>
        </authorList>
    </citation>
    <scope>NUCLEOTIDE SEQUENCE [LARGE SCALE GENOMIC DNA]</scope>
    <source>
        <strain evidence="5 6">DSM 17494</strain>
    </source>
</reference>
<keyword evidence="5" id="KW-0282">Flagellum</keyword>
<accession>A0A245ZLW1</accession>
<keyword evidence="2 3" id="KW-0472">Membrane</keyword>
<comment type="subcellular location">
    <subcellularLocation>
        <location evidence="1">Membrane</location>
    </subcellularLocation>
</comment>
<keyword evidence="3" id="KW-0812">Transmembrane</keyword>
<evidence type="ECO:0000259" key="4">
    <source>
        <dbReference type="Pfam" id="PF13677"/>
    </source>
</evidence>
<keyword evidence="3" id="KW-1133">Transmembrane helix</keyword>
<name>A0A245ZLW1_9SPHN</name>
<dbReference type="InterPro" id="IPR025713">
    <property type="entry name" value="MotB-like_N_dom"/>
</dbReference>
<comment type="caution">
    <text evidence="5">The sequence shown here is derived from an EMBL/GenBank/DDBJ whole genome shotgun (WGS) entry which is preliminary data.</text>
</comment>
<dbReference type="Pfam" id="PF13677">
    <property type="entry name" value="MotB_plug"/>
    <property type="match status" value="1"/>
</dbReference>
<dbReference type="GO" id="GO:0016020">
    <property type="term" value="C:membrane"/>
    <property type="evidence" value="ECO:0007669"/>
    <property type="project" value="UniProtKB-SubCell"/>
</dbReference>
<dbReference type="AlphaFoldDB" id="A0A245ZLW1"/>
<evidence type="ECO:0000256" key="1">
    <source>
        <dbReference type="ARBA" id="ARBA00004370"/>
    </source>
</evidence>
<evidence type="ECO:0000313" key="6">
    <source>
        <dbReference type="Proteomes" id="UP000197783"/>
    </source>
</evidence>
<feature type="domain" description="Motility protein B-like N-terminal" evidence="4">
    <location>
        <begin position="12"/>
        <end position="44"/>
    </location>
</feature>
<proteinExistence type="predicted"/>
<dbReference type="Proteomes" id="UP000197783">
    <property type="component" value="Unassembled WGS sequence"/>
</dbReference>
<dbReference type="RefSeq" id="WP_245832915.1">
    <property type="nucleotide sequence ID" value="NZ_NBBJ01000002.1"/>
</dbReference>
<keyword evidence="6" id="KW-1185">Reference proteome</keyword>
<feature type="transmembrane region" description="Helical" evidence="3">
    <location>
        <begin position="16"/>
        <end position="34"/>
    </location>
</feature>
<organism evidence="5 6">
    <name type="scientific">Sphingomonas mucosissima</name>
    <dbReference type="NCBI Taxonomy" id="370959"/>
    <lineage>
        <taxon>Bacteria</taxon>
        <taxon>Pseudomonadati</taxon>
        <taxon>Pseudomonadota</taxon>
        <taxon>Alphaproteobacteria</taxon>
        <taxon>Sphingomonadales</taxon>
        <taxon>Sphingomonadaceae</taxon>
        <taxon>Sphingomonas</taxon>
    </lineage>
</organism>
<protein>
    <submittedName>
        <fullName evidence="5">Flagellar motor protein MotB</fullName>
    </submittedName>
</protein>